<dbReference type="AlphaFoldDB" id="A0A835V4Z6"/>
<gene>
    <name evidence="2" type="ORF">HPP92_011395</name>
</gene>
<protein>
    <submittedName>
        <fullName evidence="2">Uncharacterized protein</fullName>
    </submittedName>
</protein>
<evidence type="ECO:0000313" key="2">
    <source>
        <dbReference type="EMBL" id="KAG0483311.1"/>
    </source>
</evidence>
<feature type="compositionally biased region" description="Basic and acidic residues" evidence="1">
    <location>
        <begin position="78"/>
        <end position="103"/>
    </location>
</feature>
<dbReference type="Proteomes" id="UP000639772">
    <property type="component" value="Unassembled WGS sequence"/>
</dbReference>
<organism evidence="2 3">
    <name type="scientific">Vanilla planifolia</name>
    <name type="common">Vanilla</name>
    <dbReference type="NCBI Taxonomy" id="51239"/>
    <lineage>
        <taxon>Eukaryota</taxon>
        <taxon>Viridiplantae</taxon>
        <taxon>Streptophyta</taxon>
        <taxon>Embryophyta</taxon>
        <taxon>Tracheophyta</taxon>
        <taxon>Spermatophyta</taxon>
        <taxon>Magnoliopsida</taxon>
        <taxon>Liliopsida</taxon>
        <taxon>Asparagales</taxon>
        <taxon>Orchidaceae</taxon>
        <taxon>Vanilloideae</taxon>
        <taxon>Vanilleae</taxon>
        <taxon>Vanilla</taxon>
    </lineage>
</organism>
<reference evidence="2 3" key="1">
    <citation type="journal article" date="2020" name="Nat. Food">
        <title>A phased Vanilla planifolia genome enables genetic improvement of flavour and production.</title>
        <authorList>
            <person name="Hasing T."/>
            <person name="Tang H."/>
            <person name="Brym M."/>
            <person name="Khazi F."/>
            <person name="Huang T."/>
            <person name="Chambers A.H."/>
        </authorList>
    </citation>
    <scope>NUCLEOTIDE SEQUENCE [LARGE SCALE GENOMIC DNA]</scope>
    <source>
        <tissue evidence="2">Leaf</tissue>
    </source>
</reference>
<comment type="caution">
    <text evidence="2">The sequence shown here is derived from an EMBL/GenBank/DDBJ whole genome shotgun (WGS) entry which is preliminary data.</text>
</comment>
<dbReference type="EMBL" id="JADCNM010000005">
    <property type="protein sequence ID" value="KAG0483311.1"/>
    <property type="molecule type" value="Genomic_DNA"/>
</dbReference>
<accession>A0A835V4Z6</accession>
<feature type="region of interest" description="Disordered" evidence="1">
    <location>
        <begin position="78"/>
        <end position="104"/>
    </location>
</feature>
<proteinExistence type="predicted"/>
<name>A0A835V4Z6_VANPL</name>
<sequence>MRAATRVGTTLPESGGWATRISHISRLHRRCIDVDDPSWERHHPTGLSSSSTAKKQIQMDLFGCSGIILFPPRDNSRIRKRFGDRGRSPLGTRRGEREEEKRGILSAGKASVDAMWVASRLPGAAAHRRVGDELRPSRLQHAPACRDDCACMALRHSARSQ</sequence>
<evidence type="ECO:0000256" key="1">
    <source>
        <dbReference type="SAM" id="MobiDB-lite"/>
    </source>
</evidence>
<evidence type="ECO:0000313" key="3">
    <source>
        <dbReference type="Proteomes" id="UP000639772"/>
    </source>
</evidence>